<dbReference type="PANTHER" id="PTHR39081">
    <property type="entry name" value="MUT7-C DOMAIN-CONTAINING PROTEIN"/>
    <property type="match status" value="1"/>
</dbReference>
<name>A0ABU5IDI9_9BURK</name>
<organism evidence="3 4">
    <name type="scientific">Azohydromonas lata</name>
    <dbReference type="NCBI Taxonomy" id="45677"/>
    <lineage>
        <taxon>Bacteria</taxon>
        <taxon>Pseudomonadati</taxon>
        <taxon>Pseudomonadota</taxon>
        <taxon>Betaproteobacteria</taxon>
        <taxon>Burkholderiales</taxon>
        <taxon>Sphaerotilaceae</taxon>
        <taxon>Azohydromonas</taxon>
    </lineage>
</organism>
<evidence type="ECO:0000313" key="4">
    <source>
        <dbReference type="Proteomes" id="UP001293718"/>
    </source>
</evidence>
<dbReference type="Proteomes" id="UP001293718">
    <property type="component" value="Unassembled WGS sequence"/>
</dbReference>
<dbReference type="EMBL" id="JAXOJX010000014">
    <property type="protein sequence ID" value="MDZ5457043.1"/>
    <property type="molecule type" value="Genomic_DNA"/>
</dbReference>
<feature type="domain" description="Ubiquitin Mut7-C" evidence="2">
    <location>
        <begin position="3"/>
        <end position="78"/>
    </location>
</feature>
<dbReference type="InterPro" id="IPR016155">
    <property type="entry name" value="Mopterin_synth/thiamin_S_b"/>
</dbReference>
<comment type="caution">
    <text evidence="3">The sequence shown here is derived from an EMBL/GenBank/DDBJ whole genome shotgun (WGS) entry which is preliminary data.</text>
</comment>
<gene>
    <name evidence="3" type="ORF">SM757_10725</name>
</gene>
<dbReference type="SUPFAM" id="SSF54285">
    <property type="entry name" value="MoaD/ThiS"/>
    <property type="match status" value="1"/>
</dbReference>
<feature type="domain" description="Mut7-C RNAse" evidence="1">
    <location>
        <begin position="89"/>
        <end position="231"/>
    </location>
</feature>
<dbReference type="Pfam" id="PF14451">
    <property type="entry name" value="Ub-Mut7C"/>
    <property type="match status" value="1"/>
</dbReference>
<dbReference type="Pfam" id="PF01927">
    <property type="entry name" value="Mut7-C"/>
    <property type="match status" value="1"/>
</dbReference>
<evidence type="ECO:0000313" key="3">
    <source>
        <dbReference type="EMBL" id="MDZ5457043.1"/>
    </source>
</evidence>
<keyword evidence="4" id="KW-1185">Reference proteome</keyword>
<dbReference type="RefSeq" id="WP_322465467.1">
    <property type="nucleotide sequence ID" value="NZ_JAXOJX010000014.1"/>
</dbReference>
<accession>A0ABU5IDI9</accession>
<protein>
    <submittedName>
        <fullName evidence="3">Mut7-C RNAse domain-containing protein</fullName>
    </submittedName>
</protein>
<dbReference type="PANTHER" id="PTHR39081:SF1">
    <property type="entry name" value="MUT7-C RNASE DOMAIN-CONTAINING PROTEIN"/>
    <property type="match status" value="1"/>
</dbReference>
<reference evidence="3 4" key="1">
    <citation type="submission" date="2023-11" db="EMBL/GenBank/DDBJ databases">
        <title>Draft genome of Azohydromonas lata strain H1 (DSM1123), a polyhydroxyalkanoate producer.</title>
        <authorList>
            <person name="Traversa D."/>
            <person name="D'Addabbo P."/>
            <person name="Pazzani C."/>
            <person name="Manzari C."/>
            <person name="Chiara M."/>
            <person name="Scrascia M."/>
        </authorList>
    </citation>
    <scope>NUCLEOTIDE SEQUENCE [LARGE SCALE GENOMIC DNA]</scope>
    <source>
        <strain evidence="3 4">H1</strain>
    </source>
</reference>
<evidence type="ECO:0000259" key="1">
    <source>
        <dbReference type="Pfam" id="PF01927"/>
    </source>
</evidence>
<sequence length="240" mass="27360">MAMQIRFYAELGDFLPPWRRERAFDIEVAPHQSAKHAIEALGVPHTEIALLLVDDRPASLDTRLHGAQRVAVLPAMRRLMPEMPSGARRFIADAHLGRLARWLRFAGLDTLWHNAWDDAELVRLAAVQERIVLTRDRALLMHRDVHAGCWLRDGDPLAQLADVARRYALPLHEPAASRCLACNGVPVPVPKAEVLDQLPPRTRECFDAFWRCPGCSRVFWRGSHWRRMREAVAVVAKGWR</sequence>
<proteinExistence type="predicted"/>
<dbReference type="InterPro" id="IPR002782">
    <property type="entry name" value="Mut7-C_RNAse_dom"/>
</dbReference>
<evidence type="ECO:0000259" key="2">
    <source>
        <dbReference type="Pfam" id="PF14451"/>
    </source>
</evidence>
<dbReference type="InterPro" id="IPR027798">
    <property type="entry name" value="Ub_Mut7C"/>
</dbReference>